<accession>A0A7S9C0V9</accession>
<protein>
    <submittedName>
        <fullName evidence="1">Uncharacterized protein</fullName>
    </submittedName>
</protein>
<sequence>MLWELLPSVSMCLCCQQLSSCIINWVLSLLLLCLCCRTLEVPESCNGVARFSFEQICDKPVHMIFNLSNRL</sequence>
<proteinExistence type="predicted"/>
<dbReference type="AlphaFoldDB" id="A0A7S9C0V9"/>
<name>A0A7S9C0V9_9MONI</name>
<evidence type="ECO:0000313" key="1">
    <source>
        <dbReference type="EMBL" id="QPF69889.1"/>
    </source>
</evidence>
<reference evidence="1" key="1">
    <citation type="journal article" date="2020" name="J Syst Evol">
        <title>A contribution to Gymnosphaera (Cyatheaceae) in mainland Asia: Two new species, reinstatement of Cyathea bonii, and their phylogenetic positions.</title>
        <authorList>
            <person name="Dong S.-Y."/>
            <person name="Zuo Z.-Y."/>
            <person name="Xiao Y."/>
            <person name="Huang L."/>
            <person name="Pham V.T."/>
            <person name="Phan K.L."/>
            <person name="Kang M."/>
        </authorList>
    </citation>
    <scope>NUCLEOTIDE SEQUENCE</scope>
</reference>
<organism evidence="1">
    <name type="scientific">Gymnosphaera saxicola</name>
    <dbReference type="NCBI Taxonomy" id="2790329"/>
    <lineage>
        <taxon>Eukaryota</taxon>
        <taxon>Viridiplantae</taxon>
        <taxon>Streptophyta</taxon>
        <taxon>Embryophyta</taxon>
        <taxon>Tracheophyta</taxon>
        <taxon>Polypodiopsida</taxon>
        <taxon>Polypodiidae</taxon>
        <taxon>Cyatheales</taxon>
        <taxon>Cyatheaceae</taxon>
        <taxon>Gymnosphaera</taxon>
    </lineage>
</organism>
<dbReference type="EMBL" id="MT295602">
    <property type="protein sequence ID" value="QPF69889.1"/>
    <property type="molecule type" value="Genomic_DNA"/>
</dbReference>